<evidence type="ECO:0000313" key="3">
    <source>
        <dbReference type="Proteomes" id="UP000237686"/>
    </source>
</evidence>
<feature type="region of interest" description="Disordered" evidence="1">
    <location>
        <begin position="42"/>
        <end position="63"/>
    </location>
</feature>
<dbReference type="EMBL" id="PVFZ01000058">
    <property type="protein sequence ID" value="PRF20559.1"/>
    <property type="molecule type" value="Genomic_DNA"/>
</dbReference>
<gene>
    <name evidence="2" type="ORF">C6P98_21685</name>
</gene>
<reference evidence="2 3" key="1">
    <citation type="submission" date="2018-03" db="EMBL/GenBank/DDBJ databases">
        <authorList>
            <person name="Nguyen K."/>
            <person name="Fouts D."/>
            <person name="Sutton G."/>
        </authorList>
    </citation>
    <scope>NUCLEOTIDE SEQUENCE [LARGE SCALE GENOMIC DNA]</scope>
    <source>
        <strain evidence="2 3">AU17135</strain>
    </source>
</reference>
<protein>
    <submittedName>
        <fullName evidence="2">Uncharacterized protein</fullName>
    </submittedName>
</protein>
<dbReference type="Proteomes" id="UP000237686">
    <property type="component" value="Unassembled WGS sequence"/>
</dbReference>
<evidence type="ECO:0000313" key="2">
    <source>
        <dbReference type="EMBL" id="PRF20559.1"/>
    </source>
</evidence>
<comment type="caution">
    <text evidence="2">The sequence shown here is derived from an EMBL/GenBank/DDBJ whole genome shotgun (WGS) entry which is preliminary data.</text>
</comment>
<organism evidence="2 3">
    <name type="scientific">Burkholderia multivorans</name>
    <dbReference type="NCBI Taxonomy" id="87883"/>
    <lineage>
        <taxon>Bacteria</taxon>
        <taxon>Pseudomonadati</taxon>
        <taxon>Pseudomonadota</taxon>
        <taxon>Betaproteobacteria</taxon>
        <taxon>Burkholderiales</taxon>
        <taxon>Burkholderiaceae</taxon>
        <taxon>Burkholderia</taxon>
        <taxon>Burkholderia cepacia complex</taxon>
    </lineage>
</organism>
<sequence length="63" mass="6946">MGRQATRAMPDARSRSYFPAFRYLCNDPMCYMNADVARPPPGFHPVKTNRSALTEPAADAKAG</sequence>
<evidence type="ECO:0000256" key="1">
    <source>
        <dbReference type="SAM" id="MobiDB-lite"/>
    </source>
</evidence>
<name>A0A8E2RSN9_9BURK</name>
<accession>A0A8E2RSN9</accession>
<proteinExistence type="predicted"/>
<dbReference type="AlphaFoldDB" id="A0A8E2RSN9"/>